<dbReference type="InterPro" id="IPR002575">
    <property type="entry name" value="Aminoglycoside_PTrfase"/>
</dbReference>
<dbReference type="EMBL" id="MU853597">
    <property type="protein sequence ID" value="KAK4142429.1"/>
    <property type="molecule type" value="Genomic_DNA"/>
</dbReference>
<feature type="domain" description="Aminoglycoside phosphotransferase" evidence="2">
    <location>
        <begin position="113"/>
        <end position="319"/>
    </location>
</feature>
<dbReference type="SUPFAM" id="SSF56112">
    <property type="entry name" value="Protein kinase-like (PK-like)"/>
    <property type="match status" value="1"/>
</dbReference>
<dbReference type="Pfam" id="PF01636">
    <property type="entry name" value="APH"/>
    <property type="match status" value="1"/>
</dbReference>
<protein>
    <recommendedName>
        <fullName evidence="2">Aminoglycoside phosphotransferase domain-containing protein</fullName>
    </recommendedName>
</protein>
<dbReference type="RefSeq" id="XP_062635800.1">
    <property type="nucleotide sequence ID" value="XM_062781159.1"/>
</dbReference>
<reference evidence="3" key="1">
    <citation type="journal article" date="2023" name="Mol. Phylogenet. Evol.">
        <title>Genome-scale phylogeny and comparative genomics of the fungal order Sordariales.</title>
        <authorList>
            <person name="Hensen N."/>
            <person name="Bonometti L."/>
            <person name="Westerberg I."/>
            <person name="Brannstrom I.O."/>
            <person name="Guillou S."/>
            <person name="Cros-Aarteil S."/>
            <person name="Calhoun S."/>
            <person name="Haridas S."/>
            <person name="Kuo A."/>
            <person name="Mondo S."/>
            <person name="Pangilinan J."/>
            <person name="Riley R."/>
            <person name="LaButti K."/>
            <person name="Andreopoulos B."/>
            <person name="Lipzen A."/>
            <person name="Chen C."/>
            <person name="Yan M."/>
            <person name="Daum C."/>
            <person name="Ng V."/>
            <person name="Clum A."/>
            <person name="Steindorff A."/>
            <person name="Ohm R.A."/>
            <person name="Martin F."/>
            <person name="Silar P."/>
            <person name="Natvig D.O."/>
            <person name="Lalanne C."/>
            <person name="Gautier V."/>
            <person name="Ament-Velasquez S.L."/>
            <person name="Kruys A."/>
            <person name="Hutchinson M.I."/>
            <person name="Powell A.J."/>
            <person name="Barry K."/>
            <person name="Miller A.N."/>
            <person name="Grigoriev I.V."/>
            <person name="Debuchy R."/>
            <person name="Gladieux P."/>
            <person name="Hiltunen Thoren M."/>
            <person name="Johannesson H."/>
        </authorList>
    </citation>
    <scope>NUCLEOTIDE SEQUENCE</scope>
    <source>
        <strain evidence="3">CBS 141.50</strain>
    </source>
</reference>
<dbReference type="AlphaFoldDB" id="A0AAN6V0U4"/>
<keyword evidence="4" id="KW-1185">Reference proteome</keyword>
<gene>
    <name evidence="3" type="ORF">C8A04DRAFT_29877</name>
</gene>
<sequence length="399" mass="45187">MSLQQNTTSLPDAPPDSLNLNLSLTSATQIYAHGADRIVWSLPPPYNPTGKDNDILPPPYTPTPQDNNNNTLPTTILKRTAFSPTNSATEAATHHFLTNLTTTAHPSLKLAHFPSPRVFAEWTSRDKKHHYLLEEQVPGTTLGAAWPRLTMRQKVAVAEEVSSWMSRLARAFPGEKMESVCGRRLPGNGFVPPYMVILNADEGRGREVSGDCLGGRWRTDEEVWRGEFLPRLRGMGVEERVVREVRRTMPPVETELALTHCDLYHGNVMVDTGEEGDAEYPDGIQVTGIIDWESAGYWPKWFQFARITYGVDEEVDDEWKWVLSEACRRRIPFADHGRVWWDVVTTLCERPGSMTARAWLALLGRFVDRGATEAELRGYQRMTREEARREIERQADGML</sequence>
<dbReference type="PANTHER" id="PTHR21310">
    <property type="entry name" value="AMINOGLYCOSIDE PHOSPHOTRANSFERASE-RELATED-RELATED"/>
    <property type="match status" value="1"/>
</dbReference>
<evidence type="ECO:0000313" key="3">
    <source>
        <dbReference type="EMBL" id="KAK4142429.1"/>
    </source>
</evidence>
<dbReference type="GeneID" id="87817772"/>
<dbReference type="Gene3D" id="3.90.1200.10">
    <property type="match status" value="1"/>
</dbReference>
<evidence type="ECO:0000256" key="1">
    <source>
        <dbReference type="SAM" id="MobiDB-lite"/>
    </source>
</evidence>
<dbReference type="InterPro" id="IPR011009">
    <property type="entry name" value="Kinase-like_dom_sf"/>
</dbReference>
<evidence type="ECO:0000259" key="2">
    <source>
        <dbReference type="Pfam" id="PF01636"/>
    </source>
</evidence>
<dbReference type="PANTHER" id="PTHR21310:SF48">
    <property type="entry name" value="AMINOGLYCOSIDE PHOSPHOTRANSFERASE DOMAIN-CONTAINING PROTEIN"/>
    <property type="match status" value="1"/>
</dbReference>
<comment type="caution">
    <text evidence="3">The sequence shown here is derived from an EMBL/GenBank/DDBJ whole genome shotgun (WGS) entry which is preliminary data.</text>
</comment>
<organism evidence="3 4">
    <name type="scientific">Dichotomopilus funicola</name>
    <dbReference type="NCBI Taxonomy" id="1934379"/>
    <lineage>
        <taxon>Eukaryota</taxon>
        <taxon>Fungi</taxon>
        <taxon>Dikarya</taxon>
        <taxon>Ascomycota</taxon>
        <taxon>Pezizomycotina</taxon>
        <taxon>Sordariomycetes</taxon>
        <taxon>Sordariomycetidae</taxon>
        <taxon>Sordariales</taxon>
        <taxon>Chaetomiaceae</taxon>
        <taxon>Dichotomopilus</taxon>
    </lineage>
</organism>
<proteinExistence type="predicted"/>
<dbReference type="InterPro" id="IPR051678">
    <property type="entry name" value="AGP_Transferase"/>
</dbReference>
<name>A0AAN6V0U4_9PEZI</name>
<feature type="compositionally biased region" description="Polar residues" evidence="1">
    <location>
        <begin position="63"/>
        <end position="73"/>
    </location>
</feature>
<feature type="region of interest" description="Disordered" evidence="1">
    <location>
        <begin position="49"/>
        <end position="73"/>
    </location>
</feature>
<accession>A0AAN6V0U4</accession>
<reference evidence="3" key="2">
    <citation type="submission" date="2023-05" db="EMBL/GenBank/DDBJ databases">
        <authorList>
            <consortium name="Lawrence Berkeley National Laboratory"/>
            <person name="Steindorff A."/>
            <person name="Hensen N."/>
            <person name="Bonometti L."/>
            <person name="Westerberg I."/>
            <person name="Brannstrom I.O."/>
            <person name="Guillou S."/>
            <person name="Cros-Aarteil S."/>
            <person name="Calhoun S."/>
            <person name="Haridas S."/>
            <person name="Kuo A."/>
            <person name="Mondo S."/>
            <person name="Pangilinan J."/>
            <person name="Riley R."/>
            <person name="Labutti K."/>
            <person name="Andreopoulos B."/>
            <person name="Lipzen A."/>
            <person name="Chen C."/>
            <person name="Yanf M."/>
            <person name="Daum C."/>
            <person name="Ng V."/>
            <person name="Clum A."/>
            <person name="Ohm R."/>
            <person name="Martin F."/>
            <person name="Silar P."/>
            <person name="Natvig D."/>
            <person name="Lalanne C."/>
            <person name="Gautier V."/>
            <person name="Ament-Velasquez S.L."/>
            <person name="Kruys A."/>
            <person name="Hutchinson M.I."/>
            <person name="Powell A.J."/>
            <person name="Barry K."/>
            <person name="Miller A.N."/>
            <person name="Grigoriev I.V."/>
            <person name="Debuchy R."/>
            <person name="Gladieux P."/>
            <person name="Thoren M.H."/>
            <person name="Johannesson H."/>
        </authorList>
    </citation>
    <scope>NUCLEOTIDE SEQUENCE</scope>
    <source>
        <strain evidence="3">CBS 141.50</strain>
    </source>
</reference>
<evidence type="ECO:0000313" key="4">
    <source>
        <dbReference type="Proteomes" id="UP001302676"/>
    </source>
</evidence>
<dbReference type="Proteomes" id="UP001302676">
    <property type="component" value="Unassembled WGS sequence"/>
</dbReference>